<reference evidence="8 9" key="1">
    <citation type="journal article" date="2019" name="Int. J. Syst. Evol. Microbiol.">
        <title>The Global Catalogue of Microorganisms (GCM) 10K type strain sequencing project: providing services to taxonomists for standard genome sequencing and annotation.</title>
        <authorList>
            <consortium name="The Broad Institute Genomics Platform"/>
            <consortium name="The Broad Institute Genome Sequencing Center for Infectious Disease"/>
            <person name="Wu L."/>
            <person name="Ma J."/>
        </authorList>
    </citation>
    <scope>NUCLEOTIDE SEQUENCE [LARGE SCALE GENOMIC DNA]</scope>
    <source>
        <strain evidence="8 9">JCM 17504</strain>
    </source>
</reference>
<dbReference type="RefSeq" id="WP_227777817.1">
    <property type="nucleotide sequence ID" value="NZ_BAABKX010000008.1"/>
</dbReference>
<keyword evidence="9" id="KW-1185">Reference proteome</keyword>
<dbReference type="InterPro" id="IPR059100">
    <property type="entry name" value="TSP3_bac"/>
</dbReference>
<evidence type="ECO:0000256" key="3">
    <source>
        <dbReference type="ARBA" id="ARBA00022729"/>
    </source>
</evidence>
<feature type="region of interest" description="Disordered" evidence="5">
    <location>
        <begin position="145"/>
        <end position="297"/>
    </location>
</feature>
<evidence type="ECO:0000313" key="9">
    <source>
        <dbReference type="Proteomes" id="UP001501729"/>
    </source>
</evidence>
<gene>
    <name evidence="8" type="ORF">GCM10025751_24500</name>
</gene>
<dbReference type="Pfam" id="PF24034">
    <property type="entry name" value="DUF7343"/>
    <property type="match status" value="1"/>
</dbReference>
<dbReference type="InterPro" id="IPR055767">
    <property type="entry name" value="DUF7343"/>
</dbReference>
<feature type="compositionally biased region" description="Polar residues" evidence="5">
    <location>
        <begin position="210"/>
        <end position="220"/>
    </location>
</feature>
<feature type="compositionally biased region" description="Basic and acidic residues" evidence="5">
    <location>
        <begin position="158"/>
        <end position="188"/>
    </location>
</feature>
<dbReference type="InterPro" id="IPR036390">
    <property type="entry name" value="WH_DNA-bd_sf"/>
</dbReference>
<feature type="domain" description="DUF7343" evidence="7">
    <location>
        <begin position="385"/>
        <end position="444"/>
    </location>
</feature>
<keyword evidence="2" id="KW-0964">Secreted</keyword>
<dbReference type="Proteomes" id="UP001501729">
    <property type="component" value="Unassembled WGS sequence"/>
</dbReference>
<keyword evidence="3" id="KW-0732">Signal</keyword>
<feature type="compositionally biased region" description="Acidic residues" evidence="5">
    <location>
        <begin position="263"/>
        <end position="276"/>
    </location>
</feature>
<name>A0AAV3UHQ9_9EURY</name>
<evidence type="ECO:0000256" key="5">
    <source>
        <dbReference type="SAM" id="MobiDB-lite"/>
    </source>
</evidence>
<evidence type="ECO:0000256" key="4">
    <source>
        <dbReference type="ARBA" id="ARBA00022837"/>
    </source>
</evidence>
<evidence type="ECO:0000313" key="8">
    <source>
        <dbReference type="EMBL" id="GAA5050438.1"/>
    </source>
</evidence>
<evidence type="ECO:0000256" key="1">
    <source>
        <dbReference type="ARBA" id="ARBA00004613"/>
    </source>
</evidence>
<dbReference type="AlphaFoldDB" id="A0AAV3UHQ9"/>
<keyword evidence="6" id="KW-0472">Membrane</keyword>
<keyword evidence="6" id="KW-1133">Transmembrane helix</keyword>
<feature type="transmembrane region" description="Helical" evidence="6">
    <location>
        <begin position="334"/>
        <end position="354"/>
    </location>
</feature>
<protein>
    <recommendedName>
        <fullName evidence="7">DUF7343 domain-containing protein</fullName>
    </recommendedName>
</protein>
<evidence type="ECO:0000259" key="7">
    <source>
        <dbReference type="Pfam" id="PF24034"/>
    </source>
</evidence>
<dbReference type="InterPro" id="IPR036388">
    <property type="entry name" value="WH-like_DNA-bd_sf"/>
</dbReference>
<organism evidence="8 9">
    <name type="scientific">Haladaptatus pallidirubidus</name>
    <dbReference type="NCBI Taxonomy" id="1008152"/>
    <lineage>
        <taxon>Archaea</taxon>
        <taxon>Methanobacteriati</taxon>
        <taxon>Methanobacteriota</taxon>
        <taxon>Stenosarchaea group</taxon>
        <taxon>Halobacteria</taxon>
        <taxon>Halobacteriales</taxon>
        <taxon>Haladaptataceae</taxon>
        <taxon>Haladaptatus</taxon>
    </lineage>
</organism>
<dbReference type="InterPro" id="IPR028974">
    <property type="entry name" value="TSP_type-3_rpt"/>
</dbReference>
<keyword evidence="6" id="KW-0812">Transmembrane</keyword>
<accession>A0AAV3UHQ9</accession>
<comment type="subcellular location">
    <subcellularLocation>
        <location evidence="1">Secreted</location>
    </subcellularLocation>
</comment>
<dbReference type="InterPro" id="IPR053180">
    <property type="entry name" value="Ca-binding_acidic-repeat"/>
</dbReference>
<dbReference type="PANTHER" id="PTHR37467">
    <property type="entry name" value="EXPORTED CALCIUM-BINDING GLYCOPROTEIN-RELATED"/>
    <property type="match status" value="1"/>
</dbReference>
<evidence type="ECO:0000256" key="6">
    <source>
        <dbReference type="SAM" id="Phobius"/>
    </source>
</evidence>
<dbReference type="Pfam" id="PF18884">
    <property type="entry name" value="TSP3_bac"/>
    <property type="match status" value="8"/>
</dbReference>
<dbReference type="SUPFAM" id="SSF46785">
    <property type="entry name" value="Winged helix' DNA-binding domain"/>
    <property type="match status" value="1"/>
</dbReference>
<dbReference type="Gene3D" id="4.10.1080.10">
    <property type="entry name" value="TSP type-3 repeat"/>
    <property type="match status" value="1"/>
</dbReference>
<evidence type="ECO:0000256" key="2">
    <source>
        <dbReference type="ARBA" id="ARBA00022525"/>
    </source>
</evidence>
<dbReference type="EMBL" id="BAABKX010000008">
    <property type="protein sequence ID" value="GAA5050438.1"/>
    <property type="molecule type" value="Genomic_DNA"/>
</dbReference>
<sequence length="461" mass="49640">MTPVALAASSSNNQLVIQSITYSGAGAAETGENNTYLWQSEPYNLSVTLYTGNRSGSYELCTYTKLSNNNTTSPGTCRDISLSKNTVQRINLSFANVPQNESGQRTAVVNVKKDGTVLTQNTAPVYAMTKSGDEDGDQLMNKEEIEIGTNVTSEDTDKDGLNDRAEVIDYETDPTKADSDDDGLRDAEEIQLGANPNQSDTDDDGLNDGQEVQNGTNASAADTDGDGLTDIKEINGNPATDPTKNDTDGDGLSDATELGGETDPLEPDTDDDGLNDGEEKKLGTDPTKIDTDGDGLNDGKEIEIGTDPLNKDTDNDGLSDGFEHRFGTNPMSPVIAGGLYLVLLSVLIGGVVLFQRTDNNWLSKLRNNNIQREPTLEAAQSTKVATDEDQVLSHLRENNGRLAQGKIIEKTGWSKSKVSRLLSKMEDNQQISKINIGRKNIVVLYGQEPDNVVTSSENENE</sequence>
<dbReference type="GeneID" id="68616128"/>
<proteinExistence type="predicted"/>
<keyword evidence="4" id="KW-0106">Calcium</keyword>
<dbReference type="GO" id="GO:0005509">
    <property type="term" value="F:calcium ion binding"/>
    <property type="evidence" value="ECO:0007669"/>
    <property type="project" value="InterPro"/>
</dbReference>
<dbReference type="PANTHER" id="PTHR37467:SF1">
    <property type="entry name" value="EXPORTED CALCIUM-BINDING GLYCOPROTEIN"/>
    <property type="match status" value="1"/>
</dbReference>
<dbReference type="Gene3D" id="1.10.10.10">
    <property type="entry name" value="Winged helix-like DNA-binding domain superfamily/Winged helix DNA-binding domain"/>
    <property type="match status" value="1"/>
</dbReference>
<comment type="caution">
    <text evidence="8">The sequence shown here is derived from an EMBL/GenBank/DDBJ whole genome shotgun (WGS) entry which is preliminary data.</text>
</comment>
<feature type="compositionally biased region" description="Basic and acidic residues" evidence="5">
    <location>
        <begin position="277"/>
        <end position="297"/>
    </location>
</feature>